<dbReference type="RefSeq" id="WP_067652403.1">
    <property type="nucleotide sequence ID" value="NZ_KQ961033.1"/>
</dbReference>
<evidence type="ECO:0000256" key="2">
    <source>
        <dbReference type="ARBA" id="ARBA00023015"/>
    </source>
</evidence>
<sequence length="168" mass="19055">MPDFLDEMTKSVPALRRYANALTHNRDTADDLVQDCLERAIRKQALWRPDGPLRPWLYRVLINVWRNNLRSRSRRPAQVPIDDVADQLFVPAAQTGRVALAEMARAIETLSAEHREALLLVVVEGFSYAEAAQVLEIPLGTLMSRLGRARSSLARMTQEDQPNLKVIK</sequence>
<feature type="domain" description="PhyR sigma2" evidence="6">
    <location>
        <begin position="10"/>
        <end position="61"/>
    </location>
</feature>
<evidence type="ECO:0000259" key="6">
    <source>
        <dbReference type="Pfam" id="PF22029"/>
    </source>
</evidence>
<evidence type="ECO:0000313" key="8">
    <source>
        <dbReference type="Proteomes" id="UP000070498"/>
    </source>
</evidence>
<keyword evidence="8" id="KW-1185">Reference proteome</keyword>
<evidence type="ECO:0000256" key="4">
    <source>
        <dbReference type="ARBA" id="ARBA00023163"/>
    </source>
</evidence>
<dbReference type="Pfam" id="PF08281">
    <property type="entry name" value="Sigma70_r4_2"/>
    <property type="match status" value="1"/>
</dbReference>
<evidence type="ECO:0000259" key="5">
    <source>
        <dbReference type="Pfam" id="PF08281"/>
    </source>
</evidence>
<dbReference type="Proteomes" id="UP000070498">
    <property type="component" value="Unassembled WGS sequence"/>
</dbReference>
<accession>A0A135P8V9</accession>
<dbReference type="InterPro" id="IPR039425">
    <property type="entry name" value="RNA_pol_sigma-70-like"/>
</dbReference>
<dbReference type="InterPro" id="IPR014284">
    <property type="entry name" value="RNA_pol_sigma-70_dom"/>
</dbReference>
<keyword evidence="3" id="KW-0731">Sigma factor</keyword>
<dbReference type="InterPro" id="IPR013324">
    <property type="entry name" value="RNA_pol_sigma_r3/r4-like"/>
</dbReference>
<dbReference type="STRING" id="2052828.ATO67_17840"/>
<name>A0A135P8V9_9HYPH</name>
<dbReference type="PANTHER" id="PTHR43133">
    <property type="entry name" value="RNA POLYMERASE ECF-TYPE SIGMA FACTO"/>
    <property type="match status" value="1"/>
</dbReference>
<dbReference type="EMBL" id="LNUW01000002">
    <property type="protein sequence ID" value="KXG87875.1"/>
    <property type="molecule type" value="Genomic_DNA"/>
</dbReference>
<reference evidence="7 8" key="1">
    <citation type="submission" date="2015-11" db="EMBL/GenBank/DDBJ databases">
        <title>Draft genome sequence of Agrobacterium sp. R89-1.</title>
        <authorList>
            <person name="Zahradnik J."/>
            <person name="Kyslikova E."/>
            <person name="Palyzova A."/>
            <person name="Kyslik P."/>
        </authorList>
    </citation>
    <scope>NUCLEOTIDE SEQUENCE [LARGE SCALE GENOMIC DNA]</scope>
    <source>
        <strain evidence="7 8">R89-1</strain>
    </source>
</reference>
<dbReference type="GO" id="GO:0016987">
    <property type="term" value="F:sigma factor activity"/>
    <property type="evidence" value="ECO:0007669"/>
    <property type="project" value="UniProtKB-KW"/>
</dbReference>
<comment type="similarity">
    <text evidence="1">Belongs to the sigma-70 factor family. ECF subfamily.</text>
</comment>
<dbReference type="Gene3D" id="1.10.10.10">
    <property type="entry name" value="Winged helix-like DNA-binding domain superfamily/Winged helix DNA-binding domain"/>
    <property type="match status" value="1"/>
</dbReference>
<feature type="domain" description="RNA polymerase sigma factor 70 region 4 type 2" evidence="5">
    <location>
        <begin position="102"/>
        <end position="153"/>
    </location>
</feature>
<dbReference type="InterPro" id="IPR036388">
    <property type="entry name" value="WH-like_DNA-bd_sf"/>
</dbReference>
<dbReference type="SUPFAM" id="SSF88659">
    <property type="entry name" value="Sigma3 and sigma4 domains of RNA polymerase sigma factors"/>
    <property type="match status" value="1"/>
</dbReference>
<organism evidence="7 8">
    <name type="scientific">Agrobacterium bohemicum</name>
    <dbReference type="NCBI Taxonomy" id="2052828"/>
    <lineage>
        <taxon>Bacteria</taxon>
        <taxon>Pseudomonadati</taxon>
        <taxon>Pseudomonadota</taxon>
        <taxon>Alphaproteobacteria</taxon>
        <taxon>Hyphomicrobiales</taxon>
        <taxon>Rhizobiaceae</taxon>
        <taxon>Rhizobium/Agrobacterium group</taxon>
        <taxon>Agrobacterium</taxon>
    </lineage>
</organism>
<comment type="caution">
    <text evidence="7">The sequence shown here is derived from an EMBL/GenBank/DDBJ whole genome shotgun (WGS) entry which is preliminary data.</text>
</comment>
<evidence type="ECO:0000313" key="7">
    <source>
        <dbReference type="EMBL" id="KXG87875.1"/>
    </source>
</evidence>
<protein>
    <submittedName>
        <fullName evidence="7">RNA polymerase subunit sigma</fullName>
    </submittedName>
</protein>
<dbReference type="OrthoDB" id="9797134at2"/>
<dbReference type="AlphaFoldDB" id="A0A135P8V9"/>
<dbReference type="NCBIfam" id="TIGR02937">
    <property type="entry name" value="sigma70-ECF"/>
    <property type="match status" value="1"/>
</dbReference>
<dbReference type="GO" id="GO:0006352">
    <property type="term" value="P:DNA-templated transcription initiation"/>
    <property type="evidence" value="ECO:0007669"/>
    <property type="project" value="InterPro"/>
</dbReference>
<evidence type="ECO:0000256" key="3">
    <source>
        <dbReference type="ARBA" id="ARBA00023082"/>
    </source>
</evidence>
<keyword evidence="2" id="KW-0805">Transcription regulation</keyword>
<evidence type="ECO:0000256" key="1">
    <source>
        <dbReference type="ARBA" id="ARBA00010641"/>
    </source>
</evidence>
<dbReference type="Pfam" id="PF22029">
    <property type="entry name" value="PhyR_sigma2"/>
    <property type="match status" value="1"/>
</dbReference>
<gene>
    <name evidence="7" type="ORF">ATO67_17840</name>
</gene>
<dbReference type="InterPro" id="IPR013249">
    <property type="entry name" value="RNA_pol_sigma70_r4_t2"/>
</dbReference>
<dbReference type="InterPro" id="IPR053866">
    <property type="entry name" value="PhyR_sigma2"/>
</dbReference>
<dbReference type="GO" id="GO:0003677">
    <property type="term" value="F:DNA binding"/>
    <property type="evidence" value="ECO:0007669"/>
    <property type="project" value="InterPro"/>
</dbReference>
<keyword evidence="4" id="KW-0804">Transcription</keyword>
<proteinExistence type="inferred from homology"/>
<dbReference type="SUPFAM" id="SSF88946">
    <property type="entry name" value="Sigma2 domain of RNA polymerase sigma factors"/>
    <property type="match status" value="1"/>
</dbReference>
<dbReference type="InterPro" id="IPR013325">
    <property type="entry name" value="RNA_pol_sigma_r2"/>
</dbReference>
<dbReference type="CDD" id="cd06171">
    <property type="entry name" value="Sigma70_r4"/>
    <property type="match status" value="1"/>
</dbReference>
<dbReference type="PANTHER" id="PTHR43133:SF25">
    <property type="entry name" value="RNA POLYMERASE SIGMA FACTOR RFAY-RELATED"/>
    <property type="match status" value="1"/>
</dbReference>
<dbReference type="Gene3D" id="1.10.1740.10">
    <property type="match status" value="1"/>
</dbReference>